<sequence>MSLRLLLSDDPAELLRAWPHDPILYRRGRTELDDTVTLPLLYTYIDHALLDPRYVAALKDGLAVHPGRYTRDGQLLPAKLRALHEGGHTVNLREVQRAIPYLAELSANLRRETGYPNNVSAIITPPGSQGLTHHWDQFTGIITQLVGRKRWPLWRPVVDRPTGDYQASPSTWTPELQKRLEQSQADLAFTLTPGDTLVVPRGWLHSPHAIDLDEVSFHLTFAIHERTNLWLAQQLIGLAIEHAGFRSAIPPDLANLKKTVSEVREEAIGFLRSLDPVYAAERLARAVAE</sequence>
<dbReference type="PANTHER" id="PTHR13096">
    <property type="entry name" value="MINA53 MYC INDUCED NUCLEAR ANTIGEN"/>
    <property type="match status" value="1"/>
</dbReference>
<dbReference type="SUPFAM" id="SSF51197">
    <property type="entry name" value="Clavaminate synthase-like"/>
    <property type="match status" value="1"/>
</dbReference>
<evidence type="ECO:0000313" key="6">
    <source>
        <dbReference type="Proteomes" id="UP001183615"/>
    </source>
</evidence>
<dbReference type="InterPro" id="IPR003347">
    <property type="entry name" value="JmjC_dom"/>
</dbReference>
<dbReference type="PROSITE" id="PS51184">
    <property type="entry name" value="JMJC"/>
    <property type="match status" value="1"/>
</dbReference>
<keyword evidence="2" id="KW-0479">Metal-binding</keyword>
<keyword evidence="6" id="KW-1185">Reference proteome</keyword>
<evidence type="ECO:0000313" key="5">
    <source>
        <dbReference type="EMBL" id="MDT0446756.1"/>
    </source>
</evidence>
<keyword evidence="3" id="KW-0408">Iron</keyword>
<evidence type="ECO:0000256" key="3">
    <source>
        <dbReference type="ARBA" id="ARBA00023004"/>
    </source>
</evidence>
<dbReference type="Proteomes" id="UP001183615">
    <property type="component" value="Unassembled WGS sequence"/>
</dbReference>
<evidence type="ECO:0000256" key="2">
    <source>
        <dbReference type="ARBA" id="ARBA00022723"/>
    </source>
</evidence>
<proteinExistence type="predicted"/>
<dbReference type="InterPro" id="IPR039994">
    <property type="entry name" value="NO66-like"/>
</dbReference>
<name>A0ABU2SCR1_9ACTN</name>
<dbReference type="PANTHER" id="PTHR13096:SF9">
    <property type="entry name" value="BIFUNCTIONAL LYSINE-SPECIFIC DEMETHYLASE AND HISTIDYL-HYDROXYLASE"/>
    <property type="match status" value="1"/>
</dbReference>
<feature type="domain" description="JmjC" evidence="4">
    <location>
        <begin position="88"/>
        <end position="242"/>
    </location>
</feature>
<organism evidence="5 6">
    <name type="scientific">Streptomyces johnsoniae</name>
    <dbReference type="NCBI Taxonomy" id="3075532"/>
    <lineage>
        <taxon>Bacteria</taxon>
        <taxon>Bacillati</taxon>
        <taxon>Actinomycetota</taxon>
        <taxon>Actinomycetes</taxon>
        <taxon>Kitasatosporales</taxon>
        <taxon>Streptomycetaceae</taxon>
        <taxon>Streptomyces</taxon>
    </lineage>
</organism>
<dbReference type="RefSeq" id="WP_311620901.1">
    <property type="nucleotide sequence ID" value="NZ_JAVREV010000022.1"/>
</dbReference>
<evidence type="ECO:0000256" key="1">
    <source>
        <dbReference type="ARBA" id="ARBA00001954"/>
    </source>
</evidence>
<comment type="caution">
    <text evidence="5">The sequence shown here is derived from an EMBL/GenBank/DDBJ whole genome shotgun (WGS) entry which is preliminary data.</text>
</comment>
<evidence type="ECO:0000259" key="4">
    <source>
        <dbReference type="PROSITE" id="PS51184"/>
    </source>
</evidence>
<dbReference type="EMBL" id="JAVREV010000022">
    <property type="protein sequence ID" value="MDT0446756.1"/>
    <property type="molecule type" value="Genomic_DNA"/>
</dbReference>
<dbReference type="Pfam" id="PF08007">
    <property type="entry name" value="JmjC_2"/>
    <property type="match status" value="1"/>
</dbReference>
<comment type="cofactor">
    <cofactor evidence="1">
        <name>Fe(2+)</name>
        <dbReference type="ChEBI" id="CHEBI:29033"/>
    </cofactor>
</comment>
<dbReference type="Gene3D" id="2.60.120.650">
    <property type="entry name" value="Cupin"/>
    <property type="match status" value="1"/>
</dbReference>
<reference evidence="6" key="1">
    <citation type="submission" date="2023-07" db="EMBL/GenBank/DDBJ databases">
        <title>30 novel species of actinomycetes from the DSMZ collection.</title>
        <authorList>
            <person name="Nouioui I."/>
        </authorList>
    </citation>
    <scope>NUCLEOTIDE SEQUENCE [LARGE SCALE GENOMIC DNA]</scope>
    <source>
        <strain evidence="6">DSM 41886</strain>
    </source>
</reference>
<protein>
    <submittedName>
        <fullName evidence="5">Cupin domain-containing protein</fullName>
    </submittedName>
</protein>
<accession>A0ABU2SCR1</accession>
<gene>
    <name evidence="5" type="ORF">RM779_29785</name>
</gene>